<gene>
    <name evidence="4" type="ORF">ACIB24_21780</name>
</gene>
<organism evidence="4 5">
    <name type="scientific">Spongisporangium articulatum</name>
    <dbReference type="NCBI Taxonomy" id="3362603"/>
    <lineage>
        <taxon>Bacteria</taxon>
        <taxon>Bacillati</taxon>
        <taxon>Actinomycetota</taxon>
        <taxon>Actinomycetes</taxon>
        <taxon>Kineosporiales</taxon>
        <taxon>Kineosporiaceae</taxon>
        <taxon>Spongisporangium</taxon>
    </lineage>
</organism>
<keyword evidence="2 3" id="KW-0472">Membrane</keyword>
<keyword evidence="3" id="KW-1133">Transmembrane helix</keyword>
<feature type="transmembrane region" description="Helical" evidence="3">
    <location>
        <begin position="14"/>
        <end position="36"/>
    </location>
</feature>
<protein>
    <recommendedName>
        <fullName evidence="6">Mce-associated membrane protein</fullName>
    </recommendedName>
</protein>
<evidence type="ECO:0000256" key="3">
    <source>
        <dbReference type="SAM" id="Phobius"/>
    </source>
</evidence>
<dbReference type="RefSeq" id="WP_398284311.1">
    <property type="nucleotide sequence ID" value="NZ_JBITLV010000009.1"/>
</dbReference>
<dbReference type="PANTHER" id="PTHR37042:SF4">
    <property type="entry name" value="OUTER MEMBRANE PROTEIN RV1973"/>
    <property type="match status" value="1"/>
</dbReference>
<dbReference type="PANTHER" id="PTHR37042">
    <property type="entry name" value="OUTER MEMBRANE PROTEIN RV1973"/>
    <property type="match status" value="1"/>
</dbReference>
<keyword evidence="3" id="KW-0812">Transmembrane</keyword>
<evidence type="ECO:0000256" key="2">
    <source>
        <dbReference type="ARBA" id="ARBA00023136"/>
    </source>
</evidence>
<keyword evidence="5" id="KW-1185">Reference proteome</keyword>
<comment type="subcellular location">
    <subcellularLocation>
        <location evidence="1">Membrane</location>
    </subcellularLocation>
</comment>
<sequence length="168" mass="17332">MNIPTRLTTVRRPAAVPAALMVVALCAAGFSGWATWRSREHDGRAADSAAAVAAARQEVLALTTVSKGTAAASLERLRLGAAEPFASDIAQSSGALQQVLTAQDVTSQGVIVESGISSIDADSAVVLLAADATVTSASAAPAVRHYRMSARMSHVGDRWLVSDLEFVS</sequence>
<comment type="caution">
    <text evidence="4">The sequence shown here is derived from an EMBL/GenBank/DDBJ whole genome shotgun (WGS) entry which is preliminary data.</text>
</comment>
<accession>A0ABW8ATK9</accession>
<name>A0ABW8ATK9_9ACTN</name>
<dbReference type="Proteomes" id="UP001612915">
    <property type="component" value="Unassembled WGS sequence"/>
</dbReference>
<evidence type="ECO:0000313" key="5">
    <source>
        <dbReference type="Proteomes" id="UP001612915"/>
    </source>
</evidence>
<evidence type="ECO:0008006" key="6">
    <source>
        <dbReference type="Google" id="ProtNLM"/>
    </source>
</evidence>
<reference evidence="4 5" key="1">
    <citation type="submission" date="2024-10" db="EMBL/GenBank/DDBJ databases">
        <title>The Natural Products Discovery Center: Release of the First 8490 Sequenced Strains for Exploring Actinobacteria Biosynthetic Diversity.</title>
        <authorList>
            <person name="Kalkreuter E."/>
            <person name="Kautsar S.A."/>
            <person name="Yang D."/>
            <person name="Bader C.D."/>
            <person name="Teijaro C.N."/>
            <person name="Fluegel L."/>
            <person name="Davis C.M."/>
            <person name="Simpson J.R."/>
            <person name="Lauterbach L."/>
            <person name="Steele A.D."/>
            <person name="Gui C."/>
            <person name="Meng S."/>
            <person name="Li G."/>
            <person name="Viehrig K."/>
            <person name="Ye F."/>
            <person name="Su P."/>
            <person name="Kiefer A.F."/>
            <person name="Nichols A."/>
            <person name="Cepeda A.J."/>
            <person name="Yan W."/>
            <person name="Fan B."/>
            <person name="Jiang Y."/>
            <person name="Adhikari A."/>
            <person name="Zheng C.-J."/>
            <person name="Schuster L."/>
            <person name="Cowan T.M."/>
            <person name="Smanski M.J."/>
            <person name="Chevrette M.G."/>
            <person name="De Carvalho L.P.S."/>
            <person name="Shen B."/>
        </authorList>
    </citation>
    <scope>NUCLEOTIDE SEQUENCE [LARGE SCALE GENOMIC DNA]</scope>
    <source>
        <strain evidence="4 5">NPDC049639</strain>
    </source>
</reference>
<evidence type="ECO:0000313" key="4">
    <source>
        <dbReference type="EMBL" id="MFI7589707.1"/>
    </source>
</evidence>
<evidence type="ECO:0000256" key="1">
    <source>
        <dbReference type="ARBA" id="ARBA00004370"/>
    </source>
</evidence>
<proteinExistence type="predicted"/>
<dbReference type="EMBL" id="JBITLV010000009">
    <property type="protein sequence ID" value="MFI7589707.1"/>
    <property type="molecule type" value="Genomic_DNA"/>
</dbReference>